<gene>
    <name evidence="1" type="ORF">OPT61_g8892</name>
</gene>
<evidence type="ECO:0000313" key="2">
    <source>
        <dbReference type="Proteomes" id="UP001153331"/>
    </source>
</evidence>
<organism evidence="1 2">
    <name type="scientific">Boeremia exigua</name>
    <dbReference type="NCBI Taxonomy" id="749465"/>
    <lineage>
        <taxon>Eukaryota</taxon>
        <taxon>Fungi</taxon>
        <taxon>Dikarya</taxon>
        <taxon>Ascomycota</taxon>
        <taxon>Pezizomycotina</taxon>
        <taxon>Dothideomycetes</taxon>
        <taxon>Pleosporomycetidae</taxon>
        <taxon>Pleosporales</taxon>
        <taxon>Pleosporineae</taxon>
        <taxon>Didymellaceae</taxon>
        <taxon>Boeremia</taxon>
    </lineage>
</organism>
<sequence length="300" mass="30122">MGIYPCQPYAKKKDFFRALQSLPLKTQCRGCLGIMLHHPVSLDHLLGLSNLNAACGAKRLLDVALRKRYGKLTGSKGTDHEETGTNTAVRAADTELLGDLDQTAGGALTGLTLGLVDLGQHGVSGLGDDGGSETGDETGAEVVDGLHAVGGLALVDDGVDGLVDLLEDDELGAGDGTEARVESTNTLVLEDLAEAADQTVGELGVRDETNTGGLERAQGNVGDELSAGGGGEVDGGAVVGGSLVADGVDGLLLEELVSSELEGALKEVTSSGGAETSPDGASTLVGDDLAEATDEAGVGC</sequence>
<protein>
    <submittedName>
        <fullName evidence="1">Uncharacterized protein</fullName>
    </submittedName>
</protein>
<name>A0ACC2HX11_9PLEO</name>
<evidence type="ECO:0000313" key="1">
    <source>
        <dbReference type="EMBL" id="KAJ8107405.1"/>
    </source>
</evidence>
<accession>A0ACC2HX11</accession>
<dbReference type="Proteomes" id="UP001153331">
    <property type="component" value="Unassembled WGS sequence"/>
</dbReference>
<dbReference type="EMBL" id="JAPHNI010000936">
    <property type="protein sequence ID" value="KAJ8107405.1"/>
    <property type="molecule type" value="Genomic_DNA"/>
</dbReference>
<proteinExistence type="predicted"/>
<keyword evidence="2" id="KW-1185">Reference proteome</keyword>
<reference evidence="1" key="1">
    <citation type="submission" date="2022-11" db="EMBL/GenBank/DDBJ databases">
        <title>Genome Sequence of Boeremia exigua.</title>
        <authorList>
            <person name="Buettner E."/>
        </authorList>
    </citation>
    <scope>NUCLEOTIDE SEQUENCE</scope>
    <source>
        <strain evidence="1">CU02</strain>
    </source>
</reference>
<comment type="caution">
    <text evidence="1">The sequence shown here is derived from an EMBL/GenBank/DDBJ whole genome shotgun (WGS) entry which is preliminary data.</text>
</comment>